<dbReference type="Pfam" id="PF01476">
    <property type="entry name" value="LysM"/>
    <property type="match status" value="1"/>
</dbReference>
<dbReference type="Pfam" id="PF06737">
    <property type="entry name" value="Transglycosylas"/>
    <property type="match status" value="1"/>
</dbReference>
<sequence>PPPALRLRLPQPDHLREHHHRGYATTGRITIKSRVHFSGRRPHNWDGVARCESSGNWAINTGNGYYGGLQFSASTWRAYGGTAYAARADLATKGQQIAIAERTLASQGVGAWPVCGRYLTVATTPVSVPAPVRRAPAPAPAGHPVYVVRSGDTLSGIAATHHISGGWRTLVRLNPKITNPNRIYVGERIVL</sequence>
<feature type="non-terminal residue" evidence="4">
    <location>
        <position position="1"/>
    </location>
</feature>
<dbReference type="Proteomes" id="UP001183176">
    <property type="component" value="Unassembled WGS sequence"/>
</dbReference>
<dbReference type="RefSeq" id="WP_311421721.1">
    <property type="nucleotide sequence ID" value="NZ_JAVREH010000003.1"/>
</dbReference>
<gene>
    <name evidence="4" type="ORF">RM423_04115</name>
</gene>
<protein>
    <submittedName>
        <fullName evidence="4">Transglycosylase family protein</fullName>
    </submittedName>
</protein>
<evidence type="ECO:0000313" key="4">
    <source>
        <dbReference type="EMBL" id="MDT0260572.1"/>
    </source>
</evidence>
<dbReference type="EMBL" id="JAVREH010000003">
    <property type="protein sequence ID" value="MDT0260572.1"/>
    <property type="molecule type" value="Genomic_DNA"/>
</dbReference>
<evidence type="ECO:0000256" key="2">
    <source>
        <dbReference type="ARBA" id="ARBA00022801"/>
    </source>
</evidence>
<evidence type="ECO:0000256" key="1">
    <source>
        <dbReference type="ARBA" id="ARBA00010830"/>
    </source>
</evidence>
<proteinExistence type="inferred from homology"/>
<accession>A0ABU2J6F3</accession>
<name>A0ABU2J6F3_9ACTN</name>
<dbReference type="PROSITE" id="PS51782">
    <property type="entry name" value="LYSM"/>
    <property type="match status" value="1"/>
</dbReference>
<dbReference type="InterPro" id="IPR018392">
    <property type="entry name" value="LysM"/>
</dbReference>
<dbReference type="InterPro" id="IPR036779">
    <property type="entry name" value="LysM_dom_sf"/>
</dbReference>
<keyword evidence="2" id="KW-0378">Hydrolase</keyword>
<feature type="domain" description="LysM" evidence="3">
    <location>
        <begin position="144"/>
        <end position="191"/>
    </location>
</feature>
<keyword evidence="5" id="KW-1185">Reference proteome</keyword>
<organism evidence="4 5">
    <name type="scientific">Jatrophihabitans lederbergiae</name>
    <dbReference type="NCBI Taxonomy" id="3075547"/>
    <lineage>
        <taxon>Bacteria</taxon>
        <taxon>Bacillati</taxon>
        <taxon>Actinomycetota</taxon>
        <taxon>Actinomycetes</taxon>
        <taxon>Jatrophihabitantales</taxon>
        <taxon>Jatrophihabitantaceae</taxon>
        <taxon>Jatrophihabitans</taxon>
    </lineage>
</organism>
<comment type="caution">
    <text evidence="4">The sequence shown here is derived from an EMBL/GenBank/DDBJ whole genome shotgun (WGS) entry which is preliminary data.</text>
</comment>
<dbReference type="SMART" id="SM00257">
    <property type="entry name" value="LysM"/>
    <property type="match status" value="1"/>
</dbReference>
<dbReference type="CDD" id="cd00118">
    <property type="entry name" value="LysM"/>
    <property type="match status" value="1"/>
</dbReference>
<dbReference type="SUPFAM" id="SSF54106">
    <property type="entry name" value="LysM domain"/>
    <property type="match status" value="1"/>
</dbReference>
<dbReference type="InterPro" id="IPR010618">
    <property type="entry name" value="RPF"/>
</dbReference>
<dbReference type="SUPFAM" id="SSF53955">
    <property type="entry name" value="Lysozyme-like"/>
    <property type="match status" value="1"/>
</dbReference>
<dbReference type="Gene3D" id="1.10.530.10">
    <property type="match status" value="1"/>
</dbReference>
<reference evidence="5" key="1">
    <citation type="submission" date="2023-07" db="EMBL/GenBank/DDBJ databases">
        <title>30 novel species of actinomycetes from the DSMZ collection.</title>
        <authorList>
            <person name="Nouioui I."/>
        </authorList>
    </citation>
    <scope>NUCLEOTIDE SEQUENCE [LARGE SCALE GENOMIC DNA]</scope>
    <source>
        <strain evidence="5">DSM 44399</strain>
    </source>
</reference>
<dbReference type="InterPro" id="IPR023346">
    <property type="entry name" value="Lysozyme-like_dom_sf"/>
</dbReference>
<evidence type="ECO:0000259" key="3">
    <source>
        <dbReference type="PROSITE" id="PS51782"/>
    </source>
</evidence>
<comment type="similarity">
    <text evidence="1">Belongs to the transglycosylase family. Rpf subfamily.</text>
</comment>
<dbReference type="Gene3D" id="3.10.350.10">
    <property type="entry name" value="LysM domain"/>
    <property type="match status" value="1"/>
</dbReference>
<dbReference type="CDD" id="cd13925">
    <property type="entry name" value="RPF"/>
    <property type="match status" value="1"/>
</dbReference>
<evidence type="ECO:0000313" key="5">
    <source>
        <dbReference type="Proteomes" id="UP001183176"/>
    </source>
</evidence>